<evidence type="ECO:0000313" key="7">
    <source>
        <dbReference type="Proteomes" id="UP000799750"/>
    </source>
</evidence>
<protein>
    <recommendedName>
        <fullName evidence="5">F-box domain-containing protein</fullName>
    </recommendedName>
</protein>
<dbReference type="SMART" id="SM00248">
    <property type="entry name" value="ANK"/>
    <property type="match status" value="2"/>
</dbReference>
<feature type="compositionally biased region" description="Basic and acidic residues" evidence="4">
    <location>
        <begin position="464"/>
        <end position="480"/>
    </location>
</feature>
<evidence type="ECO:0000313" key="6">
    <source>
        <dbReference type="EMBL" id="KAF2492631.1"/>
    </source>
</evidence>
<dbReference type="InterPro" id="IPR002110">
    <property type="entry name" value="Ankyrin_rpt"/>
</dbReference>
<evidence type="ECO:0000256" key="4">
    <source>
        <dbReference type="SAM" id="MobiDB-lite"/>
    </source>
</evidence>
<feature type="domain" description="F-box" evidence="5">
    <location>
        <begin position="1"/>
        <end position="46"/>
    </location>
</feature>
<sequence>MSFSDLPLELVHETASYLDDSSLSKLSKSCWDLQNLLAGELHKRAIADRGITPAINWAVKRGNIKLVQYLLAHGIIGFDPSTGTWPLLDEVTEFGLRFIFYNPEIATAVFTKVGEIGPLIAAHQASIILGKLIRNFESIRSGYVKGSARLLEYMEILLPRCNANPTEDLARKQPFLHKLRTQGWFNRCSSTERTLAGAPPRFRRFCCIGSKTFPGVIVLEAGADPSFVYQGSTPLTCAIKAGNLDCVLMLINFGASLSGDPNPLVAAIRDCRTEEVDYEPGTHPMTDKQLGLIKSLLELSADPNGYSMSTRDRDHGRRTSVLDAVLDATLKFAALWDWHSHDVSISVLPLILQYGADPTRKDLDGQSFIERHQTAYEDARQQGHDRYWHEQTIDILTKVALDHRLPRLLAAKCIYKYARVALRRVRWMKKMKQNDYENYAEGSDNEMEDYELDSGSDQSEDSDDRMKDSTSSSEPDKADDSDNQTEDYASDSSSDSALDEWDPEDIDYDDTHGDPYDVLEQT</sequence>
<dbReference type="PANTHER" id="PTHR24134:SF9">
    <property type="entry name" value="ANKYRIN REPEAT AND SOCS BOX PROTEIN 8"/>
    <property type="match status" value="1"/>
</dbReference>
<dbReference type="AlphaFoldDB" id="A0A6A6QK32"/>
<reference evidence="6" key="1">
    <citation type="journal article" date="2020" name="Stud. Mycol.">
        <title>101 Dothideomycetes genomes: a test case for predicting lifestyles and emergence of pathogens.</title>
        <authorList>
            <person name="Haridas S."/>
            <person name="Albert R."/>
            <person name="Binder M."/>
            <person name="Bloem J."/>
            <person name="Labutti K."/>
            <person name="Salamov A."/>
            <person name="Andreopoulos B."/>
            <person name="Baker S."/>
            <person name="Barry K."/>
            <person name="Bills G."/>
            <person name="Bluhm B."/>
            <person name="Cannon C."/>
            <person name="Castanera R."/>
            <person name="Culley D."/>
            <person name="Daum C."/>
            <person name="Ezra D."/>
            <person name="Gonzalez J."/>
            <person name="Henrissat B."/>
            <person name="Kuo A."/>
            <person name="Liang C."/>
            <person name="Lipzen A."/>
            <person name="Lutzoni F."/>
            <person name="Magnuson J."/>
            <person name="Mondo S."/>
            <person name="Nolan M."/>
            <person name="Ohm R."/>
            <person name="Pangilinan J."/>
            <person name="Park H.-J."/>
            <person name="Ramirez L."/>
            <person name="Alfaro M."/>
            <person name="Sun H."/>
            <person name="Tritt A."/>
            <person name="Yoshinaga Y."/>
            <person name="Zwiers L.-H."/>
            <person name="Turgeon B."/>
            <person name="Goodwin S."/>
            <person name="Spatafora J."/>
            <person name="Crous P."/>
            <person name="Grigoriev I."/>
        </authorList>
    </citation>
    <scope>NUCLEOTIDE SEQUENCE</scope>
    <source>
        <strain evidence="6">CBS 269.34</strain>
    </source>
</reference>
<dbReference type="EMBL" id="MU004193">
    <property type="protein sequence ID" value="KAF2492631.1"/>
    <property type="molecule type" value="Genomic_DNA"/>
</dbReference>
<dbReference type="Proteomes" id="UP000799750">
    <property type="component" value="Unassembled WGS sequence"/>
</dbReference>
<dbReference type="Gene3D" id="1.25.40.20">
    <property type="entry name" value="Ankyrin repeat-containing domain"/>
    <property type="match status" value="1"/>
</dbReference>
<evidence type="ECO:0000256" key="3">
    <source>
        <dbReference type="PROSITE-ProRule" id="PRU00023"/>
    </source>
</evidence>
<dbReference type="PANTHER" id="PTHR24134">
    <property type="entry name" value="ANKYRIN REPEAT-CONTAINING PROTEIN DDB_G0279043"/>
    <property type="match status" value="1"/>
</dbReference>
<dbReference type="SUPFAM" id="SSF48403">
    <property type="entry name" value="Ankyrin repeat"/>
    <property type="match status" value="1"/>
</dbReference>
<dbReference type="Pfam" id="PF00023">
    <property type="entry name" value="Ank"/>
    <property type="match status" value="1"/>
</dbReference>
<evidence type="ECO:0000256" key="2">
    <source>
        <dbReference type="ARBA" id="ARBA00023043"/>
    </source>
</evidence>
<accession>A0A6A6QK32</accession>
<evidence type="ECO:0000256" key="1">
    <source>
        <dbReference type="ARBA" id="ARBA00022737"/>
    </source>
</evidence>
<feature type="compositionally biased region" description="Acidic residues" evidence="4">
    <location>
        <begin position="497"/>
        <end position="508"/>
    </location>
</feature>
<dbReference type="InterPro" id="IPR001810">
    <property type="entry name" value="F-box_dom"/>
</dbReference>
<feature type="repeat" description="ANK" evidence="3">
    <location>
        <begin position="230"/>
        <end position="262"/>
    </location>
</feature>
<keyword evidence="1" id="KW-0677">Repeat</keyword>
<proteinExistence type="predicted"/>
<keyword evidence="7" id="KW-1185">Reference proteome</keyword>
<organism evidence="6 7">
    <name type="scientific">Lophium mytilinum</name>
    <dbReference type="NCBI Taxonomy" id="390894"/>
    <lineage>
        <taxon>Eukaryota</taxon>
        <taxon>Fungi</taxon>
        <taxon>Dikarya</taxon>
        <taxon>Ascomycota</taxon>
        <taxon>Pezizomycotina</taxon>
        <taxon>Dothideomycetes</taxon>
        <taxon>Pleosporomycetidae</taxon>
        <taxon>Mytilinidiales</taxon>
        <taxon>Mytilinidiaceae</taxon>
        <taxon>Lophium</taxon>
    </lineage>
</organism>
<evidence type="ECO:0000259" key="5">
    <source>
        <dbReference type="PROSITE" id="PS50181"/>
    </source>
</evidence>
<dbReference type="PROSITE" id="PS50088">
    <property type="entry name" value="ANK_REPEAT"/>
    <property type="match status" value="1"/>
</dbReference>
<keyword evidence="2 3" id="KW-0040">ANK repeat</keyword>
<feature type="compositionally biased region" description="Acidic residues" evidence="4">
    <location>
        <begin position="443"/>
        <end position="463"/>
    </location>
</feature>
<feature type="region of interest" description="Disordered" evidence="4">
    <location>
        <begin position="438"/>
        <end position="522"/>
    </location>
</feature>
<dbReference type="InterPro" id="IPR036770">
    <property type="entry name" value="Ankyrin_rpt-contain_sf"/>
</dbReference>
<dbReference type="PROSITE" id="PS50297">
    <property type="entry name" value="ANK_REP_REGION"/>
    <property type="match status" value="1"/>
</dbReference>
<dbReference type="PROSITE" id="PS50181">
    <property type="entry name" value="FBOX"/>
    <property type="match status" value="1"/>
</dbReference>
<name>A0A6A6QK32_9PEZI</name>
<dbReference type="OrthoDB" id="539213at2759"/>
<gene>
    <name evidence="6" type="ORF">BU16DRAFT_592336</name>
</gene>